<comment type="caution">
    <text evidence="2">The sequence shown here is derived from an EMBL/GenBank/DDBJ whole genome shotgun (WGS) entry which is preliminary data.</text>
</comment>
<sequence length="148" mass="17500">MTISKLVSSTVIIILLVLLVLVRLFEIPLFNDPLYAYFHSDFQLYDLPDIDLWSVIASTSLRFLLNMVLSIWILWFLYKRESYIRASLWVYLFAFILLLIAFILLIDADSNFMKMALFYARRFLIQPILLFILVPGFYFLKNKGNKLV</sequence>
<keyword evidence="3" id="KW-1185">Reference proteome</keyword>
<evidence type="ECO:0000313" key="2">
    <source>
        <dbReference type="EMBL" id="MBF4985805.1"/>
    </source>
</evidence>
<dbReference type="Proteomes" id="UP001194729">
    <property type="component" value="Unassembled WGS sequence"/>
</dbReference>
<name>A0ABS0A8S9_9FLAO</name>
<proteinExistence type="predicted"/>
<feature type="transmembrane region" description="Helical" evidence="1">
    <location>
        <begin position="52"/>
        <end position="76"/>
    </location>
</feature>
<reference evidence="2 3" key="1">
    <citation type="submission" date="2020-11" db="EMBL/GenBank/DDBJ databases">
        <title>P. mediterranea TC4 genome.</title>
        <authorList>
            <person name="Molmeret M."/>
        </authorList>
    </citation>
    <scope>NUCLEOTIDE SEQUENCE [LARGE SCALE GENOMIC DNA]</scope>
    <source>
        <strain evidence="2 3">TC4</strain>
    </source>
</reference>
<gene>
    <name evidence="2" type="ORF">FNJ87_16230</name>
</gene>
<organism evidence="2 3">
    <name type="scientific">Nonlabens mediterrranea</name>
    <dbReference type="NCBI Taxonomy" id="1419947"/>
    <lineage>
        <taxon>Bacteria</taxon>
        <taxon>Pseudomonadati</taxon>
        <taxon>Bacteroidota</taxon>
        <taxon>Flavobacteriia</taxon>
        <taxon>Flavobacteriales</taxon>
        <taxon>Flavobacteriaceae</taxon>
        <taxon>Nonlabens</taxon>
    </lineage>
</organism>
<keyword evidence="1" id="KW-0472">Membrane</keyword>
<keyword evidence="1" id="KW-1133">Transmembrane helix</keyword>
<feature type="transmembrane region" description="Helical" evidence="1">
    <location>
        <begin position="118"/>
        <end position="140"/>
    </location>
</feature>
<protein>
    <submittedName>
        <fullName evidence="2">Exosortase F system-associated protein</fullName>
    </submittedName>
</protein>
<keyword evidence="1" id="KW-0812">Transmembrane</keyword>
<dbReference type="InterPro" id="IPR026414">
    <property type="entry name" value="ExosoTase_F-assoc_memb"/>
</dbReference>
<feature type="transmembrane region" description="Helical" evidence="1">
    <location>
        <begin position="88"/>
        <end position="106"/>
    </location>
</feature>
<feature type="transmembrane region" description="Helical" evidence="1">
    <location>
        <begin position="7"/>
        <end position="25"/>
    </location>
</feature>
<dbReference type="EMBL" id="JADKYU010000854">
    <property type="protein sequence ID" value="MBF4985805.1"/>
    <property type="molecule type" value="Genomic_DNA"/>
</dbReference>
<evidence type="ECO:0000256" key="1">
    <source>
        <dbReference type="SAM" id="Phobius"/>
    </source>
</evidence>
<accession>A0ABS0A8S9</accession>
<dbReference type="NCBIfam" id="TIGR04127">
    <property type="entry name" value="flavo_near_exo"/>
    <property type="match status" value="1"/>
</dbReference>
<evidence type="ECO:0000313" key="3">
    <source>
        <dbReference type="Proteomes" id="UP001194729"/>
    </source>
</evidence>